<evidence type="ECO:0000313" key="3">
    <source>
        <dbReference type="Proteomes" id="UP000669239"/>
    </source>
</evidence>
<evidence type="ECO:0000256" key="1">
    <source>
        <dbReference type="SAM" id="Phobius"/>
    </source>
</evidence>
<evidence type="ECO:0000313" key="2">
    <source>
        <dbReference type="EMBL" id="NSJ49995.1"/>
    </source>
</evidence>
<keyword evidence="1" id="KW-1133">Transmembrane helix</keyword>
<dbReference type="RefSeq" id="WP_165642161.1">
    <property type="nucleotide sequence ID" value="NZ_JAAITT010000020.1"/>
</dbReference>
<feature type="transmembrane region" description="Helical" evidence="1">
    <location>
        <begin position="129"/>
        <end position="150"/>
    </location>
</feature>
<comment type="caution">
    <text evidence="2">The sequence shown here is derived from an EMBL/GenBank/DDBJ whole genome shotgun (WGS) entry which is preliminary data.</text>
</comment>
<keyword evidence="1" id="KW-0472">Membrane</keyword>
<dbReference type="EMBL" id="JAAITT010000020">
    <property type="protein sequence ID" value="NSJ49995.1"/>
    <property type="molecule type" value="Genomic_DNA"/>
</dbReference>
<organism evidence="2 3">
    <name type="scientific">Enterocloster aldenensis</name>
    <dbReference type="NCBI Taxonomy" id="358742"/>
    <lineage>
        <taxon>Bacteria</taxon>
        <taxon>Bacillati</taxon>
        <taxon>Bacillota</taxon>
        <taxon>Clostridia</taxon>
        <taxon>Lachnospirales</taxon>
        <taxon>Lachnospiraceae</taxon>
        <taxon>Enterocloster</taxon>
    </lineage>
</organism>
<protein>
    <submittedName>
        <fullName evidence="2">Uncharacterized protein</fullName>
    </submittedName>
</protein>
<proteinExistence type="predicted"/>
<name>A0ABX2HNP7_9FIRM</name>
<accession>A0ABX2HNP7</accession>
<dbReference type="Proteomes" id="UP000669239">
    <property type="component" value="Unassembled WGS sequence"/>
</dbReference>
<keyword evidence="1" id="KW-0812">Transmembrane</keyword>
<reference evidence="2 3" key="1">
    <citation type="journal article" date="2020" name="Cell Host Microbe">
        <title>Functional and Genomic Variation between Human-Derived Isolates of Lachnospiraceae Reveals Inter- and Intra-Species Diversity.</title>
        <authorList>
            <person name="Sorbara M.T."/>
            <person name="Littmann E.R."/>
            <person name="Fontana E."/>
            <person name="Moody T.U."/>
            <person name="Kohout C.E."/>
            <person name="Gjonbalaj M."/>
            <person name="Eaton V."/>
            <person name="Seok R."/>
            <person name="Leiner I.M."/>
            <person name="Pamer E.G."/>
        </authorList>
    </citation>
    <scope>NUCLEOTIDE SEQUENCE [LARGE SCALE GENOMIC DNA]</scope>
    <source>
        <strain evidence="2 3">MSK.1.17</strain>
    </source>
</reference>
<gene>
    <name evidence="2" type="ORF">G5B36_14985</name>
</gene>
<feature type="transmembrane region" description="Helical" evidence="1">
    <location>
        <begin position="5"/>
        <end position="23"/>
    </location>
</feature>
<sequence length="170" mass="20326">MKLIIICICIWVYCIISNMYWYLKSKRLYGRFTSGKEMSSYIPEVDEIFKQAGTSYPTYYDENKGGYKQRCLANVAYLCDRKKYQLEVEKIFLITIGTFRNRLKHSIFPIHILFLPTHWVQTKNIHLPFIFNVILTGIYWLIGSIIAYHLNAFLDFTYLEYLNKLFEKIL</sequence>
<keyword evidence="3" id="KW-1185">Reference proteome</keyword>